<dbReference type="Proteomes" id="UP000008367">
    <property type="component" value="Unassembled WGS sequence"/>
</dbReference>
<reference evidence="1 2" key="1">
    <citation type="submission" date="2012-10" db="EMBL/GenBank/DDBJ databases">
        <title>Genome sequence of Vibrio Cholerae HENC-02.</title>
        <authorList>
            <person name="Eppinger M."/>
            <person name="Hasan N.A."/>
            <person name="Sengamalay N."/>
            <person name="Hine E."/>
            <person name="Su Q."/>
            <person name="Daugherty S.C."/>
            <person name="Young S."/>
            <person name="Sadzewicz L."/>
            <person name="Tallon L."/>
            <person name="Cebula T.A."/>
            <person name="Ravel J."/>
            <person name="Colwell R.R."/>
        </authorList>
    </citation>
    <scope>NUCLEOTIDE SEQUENCE [LARGE SCALE GENOMIC DNA]</scope>
    <source>
        <strain evidence="1 2">HENC-02</strain>
    </source>
</reference>
<feature type="non-terminal residue" evidence="1">
    <location>
        <position position="1"/>
    </location>
</feature>
<sequence>QGAEFEQENHLSTLVL</sequence>
<dbReference type="AlphaFoldDB" id="A0A454CPN7"/>
<comment type="caution">
    <text evidence="1">The sequence shown here is derived from an EMBL/GenBank/DDBJ whole genome shotgun (WGS) entry which is preliminary data.</text>
</comment>
<evidence type="ECO:0000313" key="1">
    <source>
        <dbReference type="EMBL" id="EKM28370.1"/>
    </source>
</evidence>
<protein>
    <submittedName>
        <fullName evidence="1">Uncharacterized protein</fullName>
    </submittedName>
</protein>
<gene>
    <name evidence="1" type="ORF">VCHENC02_5728B</name>
</gene>
<evidence type="ECO:0000313" key="2">
    <source>
        <dbReference type="Proteomes" id="UP000008367"/>
    </source>
</evidence>
<dbReference type="EMBL" id="AJSR01002556">
    <property type="protein sequence ID" value="EKM28370.1"/>
    <property type="molecule type" value="Genomic_DNA"/>
</dbReference>
<accession>A0A454CPN7</accession>
<organism evidence="1 2">
    <name type="scientific">Vibrio harveyi</name>
    <name type="common">Beneckea harveyi</name>
    <dbReference type="NCBI Taxonomy" id="669"/>
    <lineage>
        <taxon>Bacteria</taxon>
        <taxon>Pseudomonadati</taxon>
        <taxon>Pseudomonadota</taxon>
        <taxon>Gammaproteobacteria</taxon>
        <taxon>Vibrionales</taxon>
        <taxon>Vibrionaceae</taxon>
        <taxon>Vibrio</taxon>
    </lineage>
</organism>
<name>A0A454CPN7_VIBHA</name>
<proteinExistence type="predicted"/>